<dbReference type="EMBL" id="CARXXK010001140">
    <property type="protein sequence ID" value="CAI6373982.1"/>
    <property type="molecule type" value="Genomic_DNA"/>
</dbReference>
<protein>
    <recommendedName>
        <fullName evidence="5">Repressor of the inhibitor of the protein kinase</fullName>
    </recommendedName>
</protein>
<gene>
    <name evidence="3" type="ORF">MEUPH1_LOCUS27650</name>
</gene>
<dbReference type="Pfam" id="PF14291">
    <property type="entry name" value="DUF4371"/>
    <property type="match status" value="1"/>
</dbReference>
<accession>A0AAV0Y1G6</accession>
<organism evidence="3 4">
    <name type="scientific">Macrosiphum euphorbiae</name>
    <name type="common">potato aphid</name>
    <dbReference type="NCBI Taxonomy" id="13131"/>
    <lineage>
        <taxon>Eukaryota</taxon>
        <taxon>Metazoa</taxon>
        <taxon>Ecdysozoa</taxon>
        <taxon>Arthropoda</taxon>
        <taxon>Hexapoda</taxon>
        <taxon>Insecta</taxon>
        <taxon>Pterygota</taxon>
        <taxon>Neoptera</taxon>
        <taxon>Paraneoptera</taxon>
        <taxon>Hemiptera</taxon>
        <taxon>Sternorrhyncha</taxon>
        <taxon>Aphidomorpha</taxon>
        <taxon>Aphidoidea</taxon>
        <taxon>Aphididae</taxon>
        <taxon>Macrosiphini</taxon>
        <taxon>Macrosiphum</taxon>
    </lineage>
</organism>
<feature type="domain" description="DUF4371" evidence="2">
    <location>
        <begin position="54"/>
        <end position="163"/>
    </location>
</feature>
<evidence type="ECO:0000259" key="1">
    <source>
        <dbReference type="Pfam" id="PF05699"/>
    </source>
</evidence>
<dbReference type="SUPFAM" id="SSF53098">
    <property type="entry name" value="Ribonuclease H-like"/>
    <property type="match status" value="1"/>
</dbReference>
<sequence>MVSTHRNKQILENRERLKPIIESIIFLARQNIPLRGNHDSRKLFKNEDSQLSTVESTINQGHFRELLKYRILSGDSVLEEHLKSENSKATYISPLHQNELIKCCQNFITEKIINEVNENKYFSIIFDETTDVSHTSQMSLVLRYVHKGVVKENFIAFINCHDYAFSSDKINRRLNDEDNEDNLDLNTITLEPKLTGEILGEIVVSTLKDLNLNCMNCVGVATDGCSVMMSTIRGAVQKVQTYAPHAVHCPCSNHSLNLSISKSSSVQAIRNSVGLMKEVISFFNMSSKRNYVLLAVLKGKARLRSLCETRWVERHDSVIIFKSSLPYILEALTAISSWQENDSSSKARTLLTAICTCEFIVSIYSLASLLCVTISVSKILQSVNADISNSTNVINDVIDNLEKKDKTVQMNSISRQNSRCNYSTNSVEDYYRISIYIPLLDSVLDDLKCRFLNEKSQALLKLSQVIPRNIVETDDEDVYNLIKLVIKYFTFDEYNEINETELKSELNLWKSKWIREKNEELRNISNLDAMTSFELCSEILYPNIKKLLHIIACLPISVASAERSFSTLRRLKTWLRSKMGQDRLCGLALLHIHREIDISVDDIIKRFASLKKRNTDLIL</sequence>
<dbReference type="PANTHER" id="PTHR46289:SF14">
    <property type="entry name" value="DUF4371 DOMAIN-CONTAINING PROTEIN"/>
    <property type="match status" value="1"/>
</dbReference>
<comment type="caution">
    <text evidence="3">The sequence shown here is derived from an EMBL/GenBank/DDBJ whole genome shotgun (WGS) entry which is preliminary data.</text>
</comment>
<dbReference type="InterPro" id="IPR012337">
    <property type="entry name" value="RNaseH-like_sf"/>
</dbReference>
<proteinExistence type="predicted"/>
<dbReference type="InterPro" id="IPR052958">
    <property type="entry name" value="IFN-induced_PKR_regulator"/>
</dbReference>
<dbReference type="GO" id="GO:0046983">
    <property type="term" value="F:protein dimerization activity"/>
    <property type="evidence" value="ECO:0007669"/>
    <property type="project" value="InterPro"/>
</dbReference>
<name>A0AAV0Y1G6_9HEMI</name>
<evidence type="ECO:0008006" key="5">
    <source>
        <dbReference type="Google" id="ProtNLM"/>
    </source>
</evidence>
<feature type="domain" description="HAT C-terminal dimerisation" evidence="1">
    <location>
        <begin position="536"/>
        <end position="595"/>
    </location>
</feature>
<dbReference type="InterPro" id="IPR025398">
    <property type="entry name" value="DUF4371"/>
</dbReference>
<evidence type="ECO:0000313" key="3">
    <source>
        <dbReference type="EMBL" id="CAI6373982.1"/>
    </source>
</evidence>
<keyword evidence="4" id="KW-1185">Reference proteome</keyword>
<dbReference type="PANTHER" id="PTHR46289">
    <property type="entry name" value="52 KDA REPRESSOR OF THE INHIBITOR OF THE PROTEIN KINASE-LIKE PROTEIN-RELATED"/>
    <property type="match status" value="1"/>
</dbReference>
<evidence type="ECO:0000259" key="2">
    <source>
        <dbReference type="Pfam" id="PF14291"/>
    </source>
</evidence>
<dbReference type="InterPro" id="IPR008906">
    <property type="entry name" value="HATC_C_dom"/>
</dbReference>
<reference evidence="3 4" key="1">
    <citation type="submission" date="2023-01" db="EMBL/GenBank/DDBJ databases">
        <authorList>
            <person name="Whitehead M."/>
        </authorList>
    </citation>
    <scope>NUCLEOTIDE SEQUENCE [LARGE SCALE GENOMIC DNA]</scope>
</reference>
<dbReference type="AlphaFoldDB" id="A0AAV0Y1G6"/>
<dbReference type="Pfam" id="PF05699">
    <property type="entry name" value="Dimer_Tnp_hAT"/>
    <property type="match status" value="1"/>
</dbReference>
<evidence type="ECO:0000313" key="4">
    <source>
        <dbReference type="Proteomes" id="UP001160148"/>
    </source>
</evidence>
<dbReference type="Proteomes" id="UP001160148">
    <property type="component" value="Unassembled WGS sequence"/>
</dbReference>